<dbReference type="InterPro" id="IPR036907">
    <property type="entry name" value="5'-Nucleotdase_C_sf"/>
</dbReference>
<evidence type="ECO:0000313" key="4">
    <source>
        <dbReference type="Proteomes" id="UP000095038"/>
    </source>
</evidence>
<dbReference type="STRING" id="1344418.A0A1D2VCH6"/>
<dbReference type="Gene3D" id="3.90.780.10">
    <property type="entry name" value="5'-Nucleotidase, C-terminal domain"/>
    <property type="match status" value="2"/>
</dbReference>
<dbReference type="InterPro" id="IPR004843">
    <property type="entry name" value="Calcineurin-like_PHP"/>
</dbReference>
<protein>
    <submittedName>
        <fullName evidence="3">Uncharacterized protein</fullName>
    </submittedName>
</protein>
<dbReference type="Proteomes" id="UP000095038">
    <property type="component" value="Unassembled WGS sequence"/>
</dbReference>
<dbReference type="GO" id="GO:0019677">
    <property type="term" value="P:NAD+ catabolic process"/>
    <property type="evidence" value="ECO:0007669"/>
    <property type="project" value="EnsemblFungi"/>
</dbReference>
<gene>
    <name evidence="3" type="ORF">ASCRUDRAFT_18525</name>
</gene>
<dbReference type="GO" id="GO:0005576">
    <property type="term" value="C:extracellular region"/>
    <property type="evidence" value="ECO:0007669"/>
    <property type="project" value="EnsemblFungi"/>
</dbReference>
<dbReference type="Gene3D" id="3.60.21.10">
    <property type="match status" value="1"/>
</dbReference>
<dbReference type="GO" id="GO:0016787">
    <property type="term" value="F:hydrolase activity"/>
    <property type="evidence" value="ECO:0007669"/>
    <property type="project" value="InterPro"/>
</dbReference>
<proteinExistence type="predicted"/>
<dbReference type="FunCoup" id="A0A1D2VCH6">
    <property type="interactions" value="22"/>
</dbReference>
<dbReference type="SUPFAM" id="SSF55816">
    <property type="entry name" value="5'-nucleotidase (syn. UDP-sugar hydrolase), C-terminal domain"/>
    <property type="match status" value="1"/>
</dbReference>
<dbReference type="InterPro" id="IPR014485">
    <property type="entry name" value="Pesterase_C1039"/>
</dbReference>
<dbReference type="InterPro" id="IPR006179">
    <property type="entry name" value="5_nucleotidase/apyrase"/>
</dbReference>
<dbReference type="InterPro" id="IPR053828">
    <property type="entry name" value="Nucleosidase_C"/>
</dbReference>
<dbReference type="InParanoid" id="A0A1D2VCH6"/>
<reference evidence="4" key="1">
    <citation type="submission" date="2016-05" db="EMBL/GenBank/DDBJ databases">
        <title>Comparative genomics of biotechnologically important yeasts.</title>
        <authorList>
            <consortium name="DOE Joint Genome Institute"/>
            <person name="Riley R."/>
            <person name="Haridas S."/>
            <person name="Wolfe K.H."/>
            <person name="Lopes M.R."/>
            <person name="Hittinger C.T."/>
            <person name="Goker M."/>
            <person name="Salamov A."/>
            <person name="Wisecaver J."/>
            <person name="Long T.M."/>
            <person name="Aerts A.L."/>
            <person name="Barry K."/>
            <person name="Choi C."/>
            <person name="Clum A."/>
            <person name="Coughlan A.Y."/>
            <person name="Deshpande S."/>
            <person name="Douglass A.P."/>
            <person name="Hanson S.J."/>
            <person name="Klenk H.-P."/>
            <person name="Labutti K."/>
            <person name="Lapidus A."/>
            <person name="Lindquist E."/>
            <person name="Lipzen A."/>
            <person name="Meier-Kolthoff J.P."/>
            <person name="Ohm R.A."/>
            <person name="Otillar R.P."/>
            <person name="Pangilinan J."/>
            <person name="Peng Y."/>
            <person name="Rokas A."/>
            <person name="Rosa C.A."/>
            <person name="Scheuner C."/>
            <person name="Sibirny A.A."/>
            <person name="Slot J.C."/>
            <person name="Stielow J.B."/>
            <person name="Sun H."/>
            <person name="Kurtzman C.P."/>
            <person name="Blackwell M."/>
            <person name="Grigoriev I.V."/>
            <person name="Jeffries T.W."/>
        </authorList>
    </citation>
    <scope>NUCLEOTIDE SEQUENCE [LARGE SCALE GENOMIC DNA]</scope>
    <source>
        <strain evidence="4">DSM 1968</strain>
    </source>
</reference>
<dbReference type="GeneID" id="30963179"/>
<feature type="domain" description="Calcineurin-like phosphoesterase" evidence="1">
    <location>
        <begin position="10"/>
        <end position="247"/>
    </location>
</feature>
<organism evidence="3 4">
    <name type="scientific">Ascoidea rubescens DSM 1968</name>
    <dbReference type="NCBI Taxonomy" id="1344418"/>
    <lineage>
        <taxon>Eukaryota</taxon>
        <taxon>Fungi</taxon>
        <taxon>Dikarya</taxon>
        <taxon>Ascomycota</taxon>
        <taxon>Saccharomycotina</taxon>
        <taxon>Saccharomycetes</taxon>
        <taxon>Ascoideaceae</taxon>
        <taxon>Ascoidea</taxon>
    </lineage>
</organism>
<dbReference type="PANTHER" id="PTHR11575:SF22">
    <property type="entry name" value="ADL392WP"/>
    <property type="match status" value="1"/>
</dbReference>
<keyword evidence="4" id="KW-1185">Reference proteome</keyword>
<dbReference type="AlphaFoldDB" id="A0A1D2VCH6"/>
<evidence type="ECO:0000259" key="1">
    <source>
        <dbReference type="Pfam" id="PF00149"/>
    </source>
</evidence>
<dbReference type="RefSeq" id="XP_020045626.1">
    <property type="nucleotide sequence ID" value="XM_020189543.1"/>
</dbReference>
<dbReference type="InterPro" id="IPR029052">
    <property type="entry name" value="Metallo-depent_PP-like"/>
</dbReference>
<dbReference type="OrthoDB" id="7722975at2759"/>
<dbReference type="Pfam" id="PF00149">
    <property type="entry name" value="Metallophos"/>
    <property type="match status" value="1"/>
</dbReference>
<dbReference type="FunFam" id="3.60.21.10:FF:000043">
    <property type="entry name" value="Ser/Thr protein phosphatase family"/>
    <property type="match status" value="1"/>
</dbReference>
<feature type="domain" description="Putative 5'-nucleotidase C-terminal" evidence="2">
    <location>
        <begin position="338"/>
        <end position="515"/>
    </location>
</feature>
<feature type="non-terminal residue" evidence="3">
    <location>
        <position position="1"/>
    </location>
</feature>
<evidence type="ECO:0000259" key="2">
    <source>
        <dbReference type="Pfam" id="PF21953"/>
    </source>
</evidence>
<accession>A0A1D2VCH6</accession>
<dbReference type="GO" id="GO:0005829">
    <property type="term" value="C:cytosol"/>
    <property type="evidence" value="ECO:0007669"/>
    <property type="project" value="EnsemblFungi"/>
</dbReference>
<dbReference type="EMBL" id="KV454486">
    <property type="protein sequence ID" value="ODV59319.1"/>
    <property type="molecule type" value="Genomic_DNA"/>
</dbReference>
<dbReference type="SUPFAM" id="SSF56300">
    <property type="entry name" value="Metallo-dependent phosphatases"/>
    <property type="match status" value="1"/>
</dbReference>
<dbReference type="PANTHER" id="PTHR11575">
    <property type="entry name" value="5'-NUCLEOTIDASE-RELATED"/>
    <property type="match status" value="1"/>
</dbReference>
<dbReference type="PIRSF" id="PIRSF017316">
    <property type="entry name" value="Pesterase_C1039"/>
    <property type="match status" value="1"/>
</dbReference>
<name>A0A1D2VCH6_9ASCO</name>
<evidence type="ECO:0000313" key="3">
    <source>
        <dbReference type="EMBL" id="ODV59319.1"/>
    </source>
</evidence>
<dbReference type="Pfam" id="PF21953">
    <property type="entry name" value="NadN_nucleosid_C"/>
    <property type="match status" value="1"/>
</dbReference>
<sequence>LRNLTFGQINFLHTTDTHGWYAGHLNQKNYQADWGDFVSFSTHLRNQIESQNSDLLLIDTGDKHDGNGLSDATELNGELSNQIFVMQDYDLLTLGNHELYLTNNTIQEYNFVYTQNFPNNFVSSNVYYISDDDDTTLLPFGNKYKLFKTKKTNLNVLALSFIFDFTKLDRNLKAKVNPLSKEIQEDWFKNLLIDNKDKLDIIIVFGHLPIQSHINDYKNDEFFVLHKTLRSYFPNILIQYFGGHSHVRDFIQLDPLSTALQSGRYCETVGFLSIDNVTASSPLFSRNYIDFNLHSFYYHSKKNIKTFSTKLGLQISEKIDQFRNYLNLTQVYGIVPTTYLTEGYQYPSSKNLYTFVEKNILTNLHPTELQNNTDINSRVILINTGSIRYDLYKGPFTKDSMFIVSPFQNKWKYISNLPYNFIMRLIYKFLFNNNYIKNNYVDNTDCIVQPDNPLYKQLTKGYITFDDYGCNGDDTPHKKLFFGNSPNVIRSIQIDGENYESVDLVFYDFLEPFVLWGIKEIMKNDISNNMINVKTEINKDDIKWYGGETVAELLKEHIVN</sequence>
<feature type="non-terminal residue" evidence="3">
    <location>
        <position position="560"/>
    </location>
</feature>